<comment type="subcellular location">
    <subcellularLocation>
        <location evidence="1">Cell membrane</location>
        <topology evidence="1">Multi-pass membrane protein</topology>
    </subcellularLocation>
</comment>
<keyword evidence="2" id="KW-0813">Transport</keyword>
<dbReference type="PRINTS" id="PR01035">
    <property type="entry name" value="TCRTETA"/>
</dbReference>
<feature type="transmembrane region" description="Helical" evidence="7">
    <location>
        <begin position="269"/>
        <end position="288"/>
    </location>
</feature>
<dbReference type="InterPro" id="IPR020846">
    <property type="entry name" value="MFS_dom"/>
</dbReference>
<feature type="transmembrane region" description="Helical" evidence="7">
    <location>
        <begin position="21"/>
        <end position="45"/>
    </location>
</feature>
<keyword evidence="10" id="KW-1185">Reference proteome</keyword>
<dbReference type="PROSITE" id="PS50850">
    <property type="entry name" value="MFS"/>
    <property type="match status" value="1"/>
</dbReference>
<evidence type="ECO:0000313" key="9">
    <source>
        <dbReference type="EMBL" id="MFD2660473.1"/>
    </source>
</evidence>
<comment type="caution">
    <text evidence="9">The sequence shown here is derived from an EMBL/GenBank/DDBJ whole genome shotgun (WGS) entry which is preliminary data.</text>
</comment>
<dbReference type="RefSeq" id="WP_379271787.1">
    <property type="nucleotide sequence ID" value="NZ_JBHUGT010000017.1"/>
</dbReference>
<evidence type="ECO:0000256" key="4">
    <source>
        <dbReference type="ARBA" id="ARBA00022692"/>
    </source>
</evidence>
<sequence length="434" mass="45535">MKKSNLLSGNPLLHNRPYLSLMASQLVANMGDWLYLIALLTLIGFKWNATPWEITLTTLCMVLPMLVGGPLTGLLADRMERKKLMLLSDYARIVIMVLLIFAAALWQVYILLIAKGFFDILFSPAKNGKLKEIVPNGQLEQAVAVSAVIEQGSKMIGPAIGGALAGAFGETACFVVNACAFAVSALFLAKVPGKNAAPIGEGKEVEAKPAQAATGSFWSELGAGLRIITGIPVLAYGLVTLVAVLLALQIADSQVVVLFREIPDMPSDLLGYCIGLSGVGTLLATFALKLLRKWTTLAKMGAGGALLGAVFAGAGLLAFYGPFAAGNILFVVCFFLAGFGAGMTFLPFQITLQQETPVHQTGRVFGTVSSLTSTATLLGPLLGGLFVTSFGAAPAFLLSGGAVALFGFAVLLVSKRFVGRRMPSASGEQLQQQS</sequence>
<evidence type="ECO:0000256" key="6">
    <source>
        <dbReference type="ARBA" id="ARBA00023136"/>
    </source>
</evidence>
<evidence type="ECO:0000256" key="5">
    <source>
        <dbReference type="ARBA" id="ARBA00022989"/>
    </source>
</evidence>
<feature type="transmembrane region" description="Helical" evidence="7">
    <location>
        <begin position="393"/>
        <end position="413"/>
    </location>
</feature>
<feature type="transmembrane region" description="Helical" evidence="7">
    <location>
        <begin position="328"/>
        <end position="352"/>
    </location>
</feature>
<dbReference type="Gene3D" id="1.20.1250.20">
    <property type="entry name" value="MFS general substrate transporter like domains"/>
    <property type="match status" value="1"/>
</dbReference>
<reference evidence="10" key="1">
    <citation type="journal article" date="2019" name="Int. J. Syst. Evol. Microbiol.">
        <title>The Global Catalogue of Microorganisms (GCM) 10K type strain sequencing project: providing services to taxonomists for standard genome sequencing and annotation.</title>
        <authorList>
            <consortium name="The Broad Institute Genomics Platform"/>
            <consortium name="The Broad Institute Genome Sequencing Center for Infectious Disease"/>
            <person name="Wu L."/>
            <person name="Ma J."/>
        </authorList>
    </citation>
    <scope>NUCLEOTIDE SEQUENCE [LARGE SCALE GENOMIC DNA]</scope>
    <source>
        <strain evidence="10">TISTR 1827</strain>
    </source>
</reference>
<dbReference type="SUPFAM" id="SSF103473">
    <property type="entry name" value="MFS general substrate transporter"/>
    <property type="match status" value="1"/>
</dbReference>
<dbReference type="EMBL" id="JBHUMY010000007">
    <property type="protein sequence ID" value="MFD2660473.1"/>
    <property type="molecule type" value="Genomic_DNA"/>
</dbReference>
<dbReference type="InterPro" id="IPR001958">
    <property type="entry name" value="Tet-R_TetA/multi-R_MdtG-like"/>
</dbReference>
<evidence type="ECO:0000259" key="8">
    <source>
        <dbReference type="PROSITE" id="PS50850"/>
    </source>
</evidence>
<dbReference type="InterPro" id="IPR036259">
    <property type="entry name" value="MFS_trans_sf"/>
</dbReference>
<evidence type="ECO:0000256" key="3">
    <source>
        <dbReference type="ARBA" id="ARBA00022475"/>
    </source>
</evidence>
<dbReference type="Pfam" id="PF07690">
    <property type="entry name" value="MFS_1"/>
    <property type="match status" value="1"/>
</dbReference>
<keyword evidence="3" id="KW-1003">Cell membrane</keyword>
<dbReference type="CDD" id="cd06173">
    <property type="entry name" value="MFS_MefA_like"/>
    <property type="match status" value="1"/>
</dbReference>
<name>A0ABW5QXL7_9BACL</name>
<feature type="transmembrane region" description="Helical" evidence="7">
    <location>
        <begin position="93"/>
        <end position="114"/>
    </location>
</feature>
<protein>
    <submittedName>
        <fullName evidence="9">MFS transporter</fullName>
    </submittedName>
</protein>
<accession>A0ABW5QXL7</accession>
<gene>
    <name evidence="9" type="ORF">ACFSW5_09335</name>
</gene>
<feature type="transmembrane region" description="Helical" evidence="7">
    <location>
        <begin position="163"/>
        <end position="189"/>
    </location>
</feature>
<dbReference type="Proteomes" id="UP001597493">
    <property type="component" value="Unassembled WGS sequence"/>
</dbReference>
<keyword evidence="5 7" id="KW-1133">Transmembrane helix</keyword>
<evidence type="ECO:0000256" key="2">
    <source>
        <dbReference type="ARBA" id="ARBA00022448"/>
    </source>
</evidence>
<keyword evidence="4 7" id="KW-0812">Transmembrane</keyword>
<feature type="transmembrane region" description="Helical" evidence="7">
    <location>
        <begin position="364"/>
        <end position="387"/>
    </location>
</feature>
<dbReference type="PANTHER" id="PTHR43266:SF2">
    <property type="entry name" value="MAJOR FACILITATOR SUPERFAMILY (MFS) PROFILE DOMAIN-CONTAINING PROTEIN"/>
    <property type="match status" value="1"/>
</dbReference>
<evidence type="ECO:0000256" key="7">
    <source>
        <dbReference type="SAM" id="Phobius"/>
    </source>
</evidence>
<proteinExistence type="predicted"/>
<evidence type="ECO:0000256" key="1">
    <source>
        <dbReference type="ARBA" id="ARBA00004651"/>
    </source>
</evidence>
<dbReference type="InterPro" id="IPR011701">
    <property type="entry name" value="MFS"/>
</dbReference>
<organism evidence="9 10">
    <name type="scientific">Paenibacillus thailandensis</name>
    <dbReference type="NCBI Taxonomy" id="393250"/>
    <lineage>
        <taxon>Bacteria</taxon>
        <taxon>Bacillati</taxon>
        <taxon>Bacillota</taxon>
        <taxon>Bacilli</taxon>
        <taxon>Bacillales</taxon>
        <taxon>Paenibacillaceae</taxon>
        <taxon>Paenibacillus</taxon>
    </lineage>
</organism>
<evidence type="ECO:0000313" key="10">
    <source>
        <dbReference type="Proteomes" id="UP001597493"/>
    </source>
</evidence>
<feature type="transmembrane region" description="Helical" evidence="7">
    <location>
        <begin position="227"/>
        <end position="249"/>
    </location>
</feature>
<feature type="transmembrane region" description="Helical" evidence="7">
    <location>
        <begin position="51"/>
        <end position="72"/>
    </location>
</feature>
<feature type="transmembrane region" description="Helical" evidence="7">
    <location>
        <begin position="300"/>
        <end position="322"/>
    </location>
</feature>
<keyword evidence="6 7" id="KW-0472">Membrane</keyword>
<dbReference type="PANTHER" id="PTHR43266">
    <property type="entry name" value="MACROLIDE-EFFLUX PROTEIN"/>
    <property type="match status" value="1"/>
</dbReference>
<feature type="domain" description="Major facilitator superfamily (MFS) profile" evidence="8">
    <location>
        <begin position="17"/>
        <end position="418"/>
    </location>
</feature>